<dbReference type="GO" id="GO:0003700">
    <property type="term" value="F:DNA-binding transcription factor activity"/>
    <property type="evidence" value="ECO:0007669"/>
    <property type="project" value="InterPro"/>
</dbReference>
<dbReference type="PANTHER" id="PTHR42756:SF1">
    <property type="entry name" value="TRANSCRIPTIONAL REPRESSOR OF EMRAB OPERON"/>
    <property type="match status" value="1"/>
</dbReference>
<evidence type="ECO:0000313" key="5">
    <source>
        <dbReference type="EMBL" id="QII81442.1"/>
    </source>
</evidence>
<name>A0A6G7K877_9LACT</name>
<reference evidence="5 6" key="1">
    <citation type="journal article" date="2017" name="Int. J. Syst. Evol. Microbiol.">
        <title>Jeotgalibaca porci sp. nov. and Jeotgalibaca arthritidis sp. nov., isolated from pigs, and emended description of the genus Jeotgalibaca.</title>
        <authorList>
            <person name="Zamora L."/>
            <person name="Perez-Sancho M."/>
            <person name="Dominguez L."/>
            <person name="Fernandez-Garayzabal J.F."/>
            <person name="Vela A.I."/>
        </authorList>
    </citation>
    <scope>NUCLEOTIDE SEQUENCE [LARGE SCALE GENOMIC DNA]</scope>
    <source>
        <strain evidence="5 6">CECT 9157</strain>
    </source>
</reference>
<dbReference type="EMBL" id="CP049740">
    <property type="protein sequence ID" value="QII81442.1"/>
    <property type="molecule type" value="Genomic_DNA"/>
</dbReference>
<proteinExistence type="predicted"/>
<dbReference type="SMART" id="SM00347">
    <property type="entry name" value="HTH_MARR"/>
    <property type="match status" value="1"/>
</dbReference>
<dbReference type="InterPro" id="IPR000835">
    <property type="entry name" value="HTH_MarR-typ"/>
</dbReference>
<evidence type="ECO:0000259" key="4">
    <source>
        <dbReference type="PROSITE" id="PS50995"/>
    </source>
</evidence>
<dbReference type="InterPro" id="IPR036388">
    <property type="entry name" value="WH-like_DNA-bd_sf"/>
</dbReference>
<dbReference type="PRINTS" id="PR00598">
    <property type="entry name" value="HTHMARR"/>
</dbReference>
<dbReference type="InterPro" id="IPR036390">
    <property type="entry name" value="WH_DNA-bd_sf"/>
</dbReference>
<dbReference type="InterPro" id="IPR023187">
    <property type="entry name" value="Tscrpt_reg_MarR-type_CS"/>
</dbReference>
<protein>
    <submittedName>
        <fullName evidence="5">MarR family transcriptional regulator</fullName>
    </submittedName>
</protein>
<evidence type="ECO:0000256" key="3">
    <source>
        <dbReference type="ARBA" id="ARBA00023163"/>
    </source>
</evidence>
<sequence>MPNKLSEDYIDACIVAKRTVHFLPESPAELQKRHIYIIKICYDLSLELDEVRVSDVAEAINVTLPSITRNITTLEEEGYLIKEENSKDKRVVNIRLSEKGLETYHALIYDFHKKNSEVLSTIPQEDIETTIKTIHKIYQAMEKEYMQD</sequence>
<evidence type="ECO:0000313" key="6">
    <source>
        <dbReference type="Proteomes" id="UP000501451"/>
    </source>
</evidence>
<dbReference type="PROSITE" id="PS01117">
    <property type="entry name" value="HTH_MARR_1"/>
    <property type="match status" value="1"/>
</dbReference>
<accession>A0A6G7K877</accession>
<dbReference type="Pfam" id="PF01047">
    <property type="entry name" value="MarR"/>
    <property type="match status" value="1"/>
</dbReference>
<dbReference type="SUPFAM" id="SSF46785">
    <property type="entry name" value="Winged helix' DNA-binding domain"/>
    <property type="match status" value="1"/>
</dbReference>
<keyword evidence="3" id="KW-0804">Transcription</keyword>
<keyword evidence="2" id="KW-0238">DNA-binding</keyword>
<feature type="domain" description="HTH marR-type" evidence="4">
    <location>
        <begin position="1"/>
        <end position="139"/>
    </location>
</feature>
<dbReference type="Gene3D" id="1.10.10.10">
    <property type="entry name" value="Winged helix-like DNA-binding domain superfamily/Winged helix DNA-binding domain"/>
    <property type="match status" value="1"/>
</dbReference>
<dbReference type="PANTHER" id="PTHR42756">
    <property type="entry name" value="TRANSCRIPTIONAL REGULATOR, MARR"/>
    <property type="match status" value="1"/>
</dbReference>
<dbReference type="RefSeq" id="WP_166161074.1">
    <property type="nucleotide sequence ID" value="NZ_CP049740.1"/>
</dbReference>
<gene>
    <name evidence="5" type="ORF">G7057_02420</name>
</gene>
<keyword evidence="6" id="KW-1185">Reference proteome</keyword>
<dbReference type="KEGG" id="jar:G7057_02420"/>
<evidence type="ECO:0000256" key="1">
    <source>
        <dbReference type="ARBA" id="ARBA00023015"/>
    </source>
</evidence>
<organism evidence="5 6">
    <name type="scientific">Jeotgalibaca arthritidis</name>
    <dbReference type="NCBI Taxonomy" id="1868794"/>
    <lineage>
        <taxon>Bacteria</taxon>
        <taxon>Bacillati</taxon>
        <taxon>Bacillota</taxon>
        <taxon>Bacilli</taxon>
        <taxon>Lactobacillales</taxon>
        <taxon>Carnobacteriaceae</taxon>
        <taxon>Jeotgalibaca</taxon>
    </lineage>
</organism>
<dbReference type="GO" id="GO:0003677">
    <property type="term" value="F:DNA binding"/>
    <property type="evidence" value="ECO:0007669"/>
    <property type="project" value="UniProtKB-KW"/>
</dbReference>
<dbReference type="PROSITE" id="PS50995">
    <property type="entry name" value="HTH_MARR_2"/>
    <property type="match status" value="1"/>
</dbReference>
<dbReference type="Proteomes" id="UP000501451">
    <property type="component" value="Chromosome"/>
</dbReference>
<dbReference type="AlphaFoldDB" id="A0A6G7K877"/>
<keyword evidence="1" id="KW-0805">Transcription regulation</keyword>
<evidence type="ECO:0000256" key="2">
    <source>
        <dbReference type="ARBA" id="ARBA00023125"/>
    </source>
</evidence>